<sequence length="45" mass="5087">MKQKNTEERKSILRTRKLSQTGYMQDETVTEMQVAETAIVTVAAA</sequence>
<accession>A0A6J5DMF1</accession>
<proteinExistence type="predicted"/>
<reference evidence="1 2" key="1">
    <citation type="submission" date="2020-04" db="EMBL/GenBank/DDBJ databases">
        <authorList>
            <person name="De Canck E."/>
        </authorList>
    </citation>
    <scope>NUCLEOTIDE SEQUENCE [LARGE SCALE GENOMIC DNA]</scope>
    <source>
        <strain evidence="1 2">LMG 29739</strain>
    </source>
</reference>
<keyword evidence="2" id="KW-1185">Reference proteome</keyword>
<dbReference type="EMBL" id="CADIKF010000013">
    <property type="protein sequence ID" value="CAB3755359.1"/>
    <property type="molecule type" value="Genomic_DNA"/>
</dbReference>
<dbReference type="AlphaFoldDB" id="A0A6J5DMF1"/>
<evidence type="ECO:0000313" key="1">
    <source>
        <dbReference type="EMBL" id="CAB3755359.1"/>
    </source>
</evidence>
<protein>
    <submittedName>
        <fullName evidence="1">Uncharacterized protein</fullName>
    </submittedName>
</protein>
<name>A0A6J5DMF1_9BURK</name>
<dbReference type="Proteomes" id="UP000494329">
    <property type="component" value="Unassembled WGS sequence"/>
</dbReference>
<organism evidence="1 2">
    <name type="scientific">Paraburkholderia solisilvae</name>
    <dbReference type="NCBI Taxonomy" id="624376"/>
    <lineage>
        <taxon>Bacteria</taxon>
        <taxon>Pseudomonadati</taxon>
        <taxon>Pseudomonadota</taxon>
        <taxon>Betaproteobacteria</taxon>
        <taxon>Burkholderiales</taxon>
        <taxon>Burkholderiaceae</taxon>
        <taxon>Paraburkholderia</taxon>
    </lineage>
</organism>
<evidence type="ECO:0000313" key="2">
    <source>
        <dbReference type="Proteomes" id="UP000494329"/>
    </source>
</evidence>
<gene>
    <name evidence="1" type="ORF">LMG29739_02167</name>
</gene>